<feature type="compositionally biased region" description="Basic and acidic residues" evidence="1">
    <location>
        <begin position="35"/>
        <end position="48"/>
    </location>
</feature>
<evidence type="ECO:0000256" key="1">
    <source>
        <dbReference type="SAM" id="MobiDB-lite"/>
    </source>
</evidence>
<accession>E9GHB4</accession>
<dbReference type="Proteomes" id="UP000000305">
    <property type="component" value="Unassembled WGS sequence"/>
</dbReference>
<dbReference type="InParanoid" id="E9GHB4"/>
<dbReference type="KEGG" id="dpx:DAPPUDRAFT_242729"/>
<reference evidence="2 3" key="1">
    <citation type="journal article" date="2011" name="Science">
        <title>The ecoresponsive genome of Daphnia pulex.</title>
        <authorList>
            <person name="Colbourne J.K."/>
            <person name="Pfrender M.E."/>
            <person name="Gilbert D."/>
            <person name="Thomas W.K."/>
            <person name="Tucker A."/>
            <person name="Oakley T.H."/>
            <person name="Tokishita S."/>
            <person name="Aerts A."/>
            <person name="Arnold G.J."/>
            <person name="Basu M.K."/>
            <person name="Bauer D.J."/>
            <person name="Caceres C.E."/>
            <person name="Carmel L."/>
            <person name="Casola C."/>
            <person name="Choi J.H."/>
            <person name="Detter J.C."/>
            <person name="Dong Q."/>
            <person name="Dusheyko S."/>
            <person name="Eads B.D."/>
            <person name="Frohlich T."/>
            <person name="Geiler-Samerotte K.A."/>
            <person name="Gerlach D."/>
            <person name="Hatcher P."/>
            <person name="Jogdeo S."/>
            <person name="Krijgsveld J."/>
            <person name="Kriventseva E.V."/>
            <person name="Kultz D."/>
            <person name="Laforsch C."/>
            <person name="Lindquist E."/>
            <person name="Lopez J."/>
            <person name="Manak J.R."/>
            <person name="Muller J."/>
            <person name="Pangilinan J."/>
            <person name="Patwardhan R.P."/>
            <person name="Pitluck S."/>
            <person name="Pritham E.J."/>
            <person name="Rechtsteiner A."/>
            <person name="Rho M."/>
            <person name="Rogozin I.B."/>
            <person name="Sakarya O."/>
            <person name="Salamov A."/>
            <person name="Schaack S."/>
            <person name="Shapiro H."/>
            <person name="Shiga Y."/>
            <person name="Skalitzky C."/>
            <person name="Smith Z."/>
            <person name="Souvorov A."/>
            <person name="Sung W."/>
            <person name="Tang Z."/>
            <person name="Tsuchiya D."/>
            <person name="Tu H."/>
            <person name="Vos H."/>
            <person name="Wang M."/>
            <person name="Wolf Y.I."/>
            <person name="Yamagata H."/>
            <person name="Yamada T."/>
            <person name="Ye Y."/>
            <person name="Shaw J.R."/>
            <person name="Andrews J."/>
            <person name="Crease T.J."/>
            <person name="Tang H."/>
            <person name="Lucas S.M."/>
            <person name="Robertson H.M."/>
            <person name="Bork P."/>
            <person name="Koonin E.V."/>
            <person name="Zdobnov E.M."/>
            <person name="Grigoriev I.V."/>
            <person name="Lynch M."/>
            <person name="Boore J.L."/>
        </authorList>
    </citation>
    <scope>NUCLEOTIDE SEQUENCE [LARGE SCALE GENOMIC DNA]</scope>
</reference>
<name>E9GHB4_DAPPU</name>
<protein>
    <submittedName>
        <fullName evidence="2">Uncharacterized protein</fullName>
    </submittedName>
</protein>
<proteinExistence type="predicted"/>
<dbReference type="EMBL" id="GL732544">
    <property type="protein sequence ID" value="EFX81209.1"/>
    <property type="molecule type" value="Genomic_DNA"/>
</dbReference>
<sequence length="119" mass="13531">MATALSLKGAKQEGDECESTNTTCYLHYSRHDNVKPHMIDKHEEEPTPTKKTRPRLADVPRQLPFWKTEGAELQLGRNPGGPKSEWAETQTADIRLAGGLREEWYLLAYQRALIKVRTA</sequence>
<dbReference type="HOGENOM" id="CLU_2063796_0_0_1"/>
<gene>
    <name evidence="2" type="ORF">DAPPUDRAFT_242729</name>
</gene>
<evidence type="ECO:0000313" key="3">
    <source>
        <dbReference type="Proteomes" id="UP000000305"/>
    </source>
</evidence>
<keyword evidence="3" id="KW-1185">Reference proteome</keyword>
<feature type="region of interest" description="Disordered" evidence="1">
    <location>
        <begin position="35"/>
        <end position="60"/>
    </location>
</feature>
<dbReference type="AlphaFoldDB" id="E9GHB4"/>
<organism evidence="2 3">
    <name type="scientific">Daphnia pulex</name>
    <name type="common">Water flea</name>
    <dbReference type="NCBI Taxonomy" id="6669"/>
    <lineage>
        <taxon>Eukaryota</taxon>
        <taxon>Metazoa</taxon>
        <taxon>Ecdysozoa</taxon>
        <taxon>Arthropoda</taxon>
        <taxon>Crustacea</taxon>
        <taxon>Branchiopoda</taxon>
        <taxon>Diplostraca</taxon>
        <taxon>Cladocera</taxon>
        <taxon>Anomopoda</taxon>
        <taxon>Daphniidae</taxon>
        <taxon>Daphnia</taxon>
    </lineage>
</organism>
<evidence type="ECO:0000313" key="2">
    <source>
        <dbReference type="EMBL" id="EFX81209.1"/>
    </source>
</evidence>